<feature type="compositionally biased region" description="Polar residues" evidence="2">
    <location>
        <begin position="243"/>
        <end position="266"/>
    </location>
</feature>
<protein>
    <submittedName>
        <fullName evidence="4 6">Warthog protein</fullName>
    </submittedName>
</protein>
<feature type="compositionally biased region" description="Low complexity" evidence="2">
    <location>
        <begin position="335"/>
        <end position="349"/>
    </location>
</feature>
<dbReference type="OMA" id="CFGWTAN"/>
<evidence type="ECO:0000313" key="4">
    <source>
        <dbReference type="EMBL" id="CDL93680.1"/>
    </source>
</evidence>
<evidence type="ECO:0000256" key="1">
    <source>
        <dbReference type="ARBA" id="ARBA00022473"/>
    </source>
</evidence>
<gene>
    <name evidence="4" type="ORF">HCOI_00766000</name>
</gene>
<organism evidence="4">
    <name type="scientific">Haemonchus contortus</name>
    <name type="common">Barber pole worm</name>
    <dbReference type="NCBI Taxonomy" id="6289"/>
    <lineage>
        <taxon>Eukaryota</taxon>
        <taxon>Metazoa</taxon>
        <taxon>Ecdysozoa</taxon>
        <taxon>Nematoda</taxon>
        <taxon>Chromadorea</taxon>
        <taxon>Rhabditida</taxon>
        <taxon>Rhabditina</taxon>
        <taxon>Rhabditomorpha</taxon>
        <taxon>Strongyloidea</taxon>
        <taxon>Trichostrongylidae</taxon>
        <taxon>Haemonchus</taxon>
    </lineage>
</organism>
<feature type="region of interest" description="Disordered" evidence="2">
    <location>
        <begin position="216"/>
        <end position="313"/>
    </location>
</feature>
<reference evidence="4" key="2">
    <citation type="submission" date="2013-05" db="EMBL/GenBank/DDBJ databases">
        <title>The genome and transcriptome of Haemonchus contortus: a key model parasite for drug and vaccine discovery.</title>
        <authorList>
            <person name="Laing R."/>
            <person name="Kikuchi T."/>
            <person name="Martinelli A."/>
            <person name="Tsai I.J."/>
            <person name="Beech R.N."/>
            <person name="Redman E."/>
            <person name="Holroyd N."/>
            <person name="Bartley D.J."/>
            <person name="Beasley H."/>
            <person name="Britton C."/>
            <person name="Curran D."/>
            <person name="Devaney E."/>
            <person name="Gilabert A."/>
            <person name="Jackson F."/>
            <person name="Hunt M."/>
            <person name="Johnston S."/>
            <person name="Kryukov I."/>
            <person name="Li K."/>
            <person name="Morrison A.A."/>
            <person name="Reid A.J."/>
            <person name="Sargison N."/>
            <person name="Saunders G."/>
            <person name="Wasmuth J.D."/>
            <person name="Wolstenholme A."/>
            <person name="Berriman M."/>
            <person name="Gilleard J.S."/>
            <person name="Cotton J.A."/>
        </authorList>
    </citation>
    <scope>NUCLEOTIDE SEQUENCE [LARGE SCALE GENOMIC DNA]</scope>
    <source>
        <strain evidence="4">ISE/inbred ISE</strain>
    </source>
</reference>
<keyword evidence="5" id="KW-1185">Reference proteome</keyword>
<proteinExistence type="predicted"/>
<keyword evidence="1" id="KW-0217">Developmental protein</keyword>
<feature type="chain" id="PRO_5044739866" evidence="3">
    <location>
        <begin position="21"/>
        <end position="491"/>
    </location>
</feature>
<dbReference type="InterPro" id="IPR052140">
    <property type="entry name" value="Dev_Signal_Hedgehog-like"/>
</dbReference>
<reference evidence="4" key="1">
    <citation type="submission" date="2013-03" db="EMBL/GenBank/DDBJ databases">
        <authorList>
            <person name="Aslett M."/>
        </authorList>
    </citation>
    <scope>NUCLEOTIDE SEQUENCE [LARGE SCALE GENOMIC DNA]</scope>
    <source>
        <strain evidence="4">ISE/inbred ISE</strain>
    </source>
</reference>
<keyword evidence="3" id="KW-0732">Signal</keyword>
<feature type="compositionally biased region" description="Low complexity" evidence="2">
    <location>
        <begin position="296"/>
        <end position="313"/>
    </location>
</feature>
<feature type="region of interest" description="Disordered" evidence="2">
    <location>
        <begin position="335"/>
        <end position="360"/>
    </location>
</feature>
<reference evidence="6" key="3">
    <citation type="submission" date="2020-12" db="UniProtKB">
        <authorList>
            <consortium name="WormBaseParasite"/>
        </authorList>
    </citation>
    <scope>IDENTIFICATION</scope>
    <source>
        <strain evidence="6">MHco3</strain>
    </source>
</reference>
<dbReference type="WBParaSite" id="HCON_00167080-00001">
    <property type="protein sequence ID" value="HCON_00167080-00001"/>
    <property type="gene ID" value="HCON_00167080"/>
</dbReference>
<dbReference type="PANTHER" id="PTHR46706">
    <property type="entry name" value="PROTEIN QUA-1-RELATED"/>
    <property type="match status" value="1"/>
</dbReference>
<dbReference type="AlphaFoldDB" id="W6N9R4"/>
<feature type="compositionally biased region" description="Basic residues" evidence="2">
    <location>
        <begin position="219"/>
        <end position="239"/>
    </location>
</feature>
<feature type="signal peptide" evidence="3">
    <location>
        <begin position="1"/>
        <end position="20"/>
    </location>
</feature>
<dbReference type="OrthoDB" id="5212at2759"/>
<sequence length="491" mass="54600">MIRRIFCYIFSIYLVQYTQASYCGQSAIPFTFQVLHSGLPVLGCARPNCFGWNANGTRADETAMFYKINGKEDGYLRHSDQADRSPYRDQGMVARVAKCQETYSKNGCEEGQWIGGIAPQGISQGSDLQVRCCSYAPLLESEDRGVAMVTNGQLVVGGEVMNGDALEGFDYIADIKTEGIKNGRKVYAVSIRRMTCTDDNTVTDNAVLQKLDGDAQTNAKKRVSPKSLPIRHREQRHRFINTAPISSTTPADYQTGASMNSPTLRTDNVMAGPPAPQHSTPQRSGSVHVGPPGYAQPQQQNNQQQQLQLQLQQQPQPQQQQQQLLQQQPQQQQQQQQQLQPQQQQQQQPMVMSPSPQPQYALGQMTNMIQSPVLPGLIPPQQYNPFNQLPMQQIPQPIGGMYGQQPNLYMPLQQVPAATQQQSQFQPQPQLQPQVVQPLSTTPLPTLPPLTFPSLEQIPKIDIPSVEDVENVIPPVQRAILTTVARFFGVL</sequence>
<evidence type="ECO:0000313" key="5">
    <source>
        <dbReference type="Proteomes" id="UP000025227"/>
    </source>
</evidence>
<dbReference type="PANTHER" id="PTHR46706:SF12">
    <property type="entry name" value="PROTEIN QUA-1-RELATED"/>
    <property type="match status" value="1"/>
</dbReference>
<evidence type="ECO:0000256" key="3">
    <source>
        <dbReference type="SAM" id="SignalP"/>
    </source>
</evidence>
<dbReference type="Proteomes" id="UP000025227">
    <property type="component" value="Unplaced"/>
</dbReference>
<dbReference type="EMBL" id="CAVP010051765">
    <property type="protein sequence ID" value="CDL93680.1"/>
    <property type="molecule type" value="Genomic_DNA"/>
</dbReference>
<accession>W6N9R4</accession>
<evidence type="ECO:0000256" key="2">
    <source>
        <dbReference type="SAM" id="MobiDB-lite"/>
    </source>
</evidence>
<name>W6N9R4_HAECO</name>
<evidence type="ECO:0000313" key="6">
    <source>
        <dbReference type="WBParaSite" id="HCON_00167080-00001"/>
    </source>
</evidence>